<dbReference type="RefSeq" id="XP_034015076.1">
    <property type="nucleotide sequence ID" value="XM_034153839.1"/>
</dbReference>
<evidence type="ECO:0000256" key="2">
    <source>
        <dbReference type="ARBA" id="ARBA00022679"/>
    </source>
</evidence>
<evidence type="ECO:0000313" key="7">
    <source>
        <dbReference type="Proteomes" id="UP000449547"/>
    </source>
</evidence>
<dbReference type="GO" id="GO:0016746">
    <property type="term" value="F:acyltransferase activity"/>
    <property type="evidence" value="ECO:0007669"/>
    <property type="project" value="UniProtKB-KW"/>
</dbReference>
<organism evidence="6 7">
    <name type="scientific">Diutina rugosa</name>
    <name type="common">Yeast</name>
    <name type="synonym">Candida rugosa</name>
    <dbReference type="NCBI Taxonomy" id="5481"/>
    <lineage>
        <taxon>Eukaryota</taxon>
        <taxon>Fungi</taxon>
        <taxon>Dikarya</taxon>
        <taxon>Ascomycota</taxon>
        <taxon>Saccharomycotina</taxon>
        <taxon>Pichiomycetes</taxon>
        <taxon>Debaryomycetaceae</taxon>
        <taxon>Diutina</taxon>
    </lineage>
</organism>
<feature type="transmembrane region" description="Helical" evidence="4">
    <location>
        <begin position="119"/>
        <end position="138"/>
    </location>
</feature>
<evidence type="ECO:0000256" key="3">
    <source>
        <dbReference type="ARBA" id="ARBA00023315"/>
    </source>
</evidence>
<evidence type="ECO:0000313" key="6">
    <source>
        <dbReference type="EMBL" id="KAA8908588.1"/>
    </source>
</evidence>
<keyword evidence="4" id="KW-0472">Membrane</keyword>
<dbReference type="VEuPathDB" id="FungiDB:DIURU_000131"/>
<proteinExistence type="inferred from homology"/>
<evidence type="ECO:0000256" key="4">
    <source>
        <dbReference type="SAM" id="Phobius"/>
    </source>
</evidence>
<feature type="domain" description="Phospholipid/glycerol acyltransferase" evidence="5">
    <location>
        <begin position="106"/>
        <end position="261"/>
    </location>
</feature>
<gene>
    <name evidence="6" type="ORF">DIURU_000131</name>
</gene>
<evidence type="ECO:0000256" key="1">
    <source>
        <dbReference type="ARBA" id="ARBA00008655"/>
    </source>
</evidence>
<dbReference type="AlphaFoldDB" id="A0A642UZ35"/>
<dbReference type="OrthoDB" id="189226at2759"/>
<dbReference type="PANTHER" id="PTHR10983:SF16">
    <property type="entry name" value="LYSOCARDIOLIPIN ACYLTRANSFERASE 1"/>
    <property type="match status" value="1"/>
</dbReference>
<dbReference type="PROSITE" id="PS51257">
    <property type="entry name" value="PROKAR_LIPOPROTEIN"/>
    <property type="match status" value="1"/>
</dbReference>
<dbReference type="Pfam" id="PF01553">
    <property type="entry name" value="Acyltransferase"/>
    <property type="match status" value="1"/>
</dbReference>
<keyword evidence="7" id="KW-1185">Reference proteome</keyword>
<dbReference type="InterPro" id="IPR032098">
    <property type="entry name" value="Acyltransf_C"/>
</dbReference>
<dbReference type="GeneID" id="54778784"/>
<protein>
    <recommendedName>
        <fullName evidence="5">Phospholipid/glycerol acyltransferase domain-containing protein</fullName>
    </recommendedName>
</protein>
<accession>A0A642UZ35</accession>
<dbReference type="EMBL" id="SWFT01000005">
    <property type="protein sequence ID" value="KAA8908588.1"/>
    <property type="molecule type" value="Genomic_DNA"/>
</dbReference>
<keyword evidence="4" id="KW-0812">Transmembrane</keyword>
<evidence type="ECO:0000259" key="5">
    <source>
        <dbReference type="SMART" id="SM00563"/>
    </source>
</evidence>
<reference evidence="6 7" key="1">
    <citation type="submission" date="2019-07" db="EMBL/GenBank/DDBJ databases">
        <title>Genome assembly of two rare yeast pathogens: Diutina rugosa and Trichomonascus ciferrii.</title>
        <authorList>
            <person name="Mixao V."/>
            <person name="Saus E."/>
            <person name="Hansen A."/>
            <person name="Lass-Flor C."/>
            <person name="Gabaldon T."/>
        </authorList>
    </citation>
    <scope>NUCLEOTIDE SEQUENCE [LARGE SCALE GENOMIC DNA]</scope>
    <source>
        <strain evidence="6 7">CBS 613</strain>
    </source>
</reference>
<dbReference type="GO" id="GO:0036149">
    <property type="term" value="P:phosphatidylinositol acyl-chain remodeling"/>
    <property type="evidence" value="ECO:0007669"/>
    <property type="project" value="TreeGrafter"/>
</dbReference>
<dbReference type="PANTHER" id="PTHR10983">
    <property type="entry name" value="1-ACYLGLYCEROL-3-PHOSPHATE ACYLTRANSFERASE-RELATED"/>
    <property type="match status" value="1"/>
</dbReference>
<dbReference type="SUPFAM" id="SSF69593">
    <property type="entry name" value="Glycerol-3-phosphate (1)-acyltransferase"/>
    <property type="match status" value="1"/>
</dbReference>
<dbReference type="GO" id="GO:0005783">
    <property type="term" value="C:endoplasmic reticulum"/>
    <property type="evidence" value="ECO:0007669"/>
    <property type="project" value="TreeGrafter"/>
</dbReference>
<dbReference type="InterPro" id="IPR002123">
    <property type="entry name" value="Plipid/glycerol_acylTrfase"/>
</dbReference>
<keyword evidence="4" id="KW-1133">Transmembrane helix</keyword>
<dbReference type="Proteomes" id="UP000449547">
    <property type="component" value="Unassembled WGS sequence"/>
</dbReference>
<name>A0A642UZ35_DIURU</name>
<comment type="similarity">
    <text evidence="1">Belongs to the 1-acyl-sn-glycerol-3-phosphate acyltransferase family.</text>
</comment>
<dbReference type="OMA" id="RMVMIAN"/>
<keyword evidence="3" id="KW-0012">Acyltransferase</keyword>
<dbReference type="CDD" id="cd07990">
    <property type="entry name" value="LPLAT_LCLAT1-like"/>
    <property type="match status" value="1"/>
</dbReference>
<feature type="transmembrane region" description="Helical" evidence="4">
    <location>
        <begin position="16"/>
        <end position="39"/>
    </location>
</feature>
<feature type="transmembrane region" description="Helical" evidence="4">
    <location>
        <begin position="386"/>
        <end position="404"/>
    </location>
</feature>
<sequence length="413" mass="47077">MSLRNSWPVSILRSAVLIPLFVVGCPSIVLTQLLGFLVFRTWFPNPGYLQAVINVTKTHFIILLTFISQVISPTTINVTYDPNVVGEGAFTTNAKNQLVSHLSPNSVIMSNHQIYTDWLYLWFIAYTSQLSSCIYIVLKDLSKIPVLGQGMKNYNFLFLSRKWAADKPVLTRQLGEIDANARGVGPANGVTPITEETKLAAVWPPSVPEGQPKQVWPYELLIFPEGTVMSNRTVNKSREFCKEQGRKPLENVLLPRVRGLFLALRKLRHSVEFVYDFTTGYGDLGQYEFGEDKFSLKRFYLRGYGPPSINYYVDAYRLSEIPLGAETDDVDDADPEDLRKFDEWLSQVWYAKDARMQQFYEHGKFVAKNSEVTVSARFGLYSVLEIVRPFLPVVTVLLVLRWVVKFLYKTVVN</sequence>
<dbReference type="Pfam" id="PF16076">
    <property type="entry name" value="Acyltransf_C"/>
    <property type="match status" value="1"/>
</dbReference>
<feature type="transmembrane region" description="Helical" evidence="4">
    <location>
        <begin position="51"/>
        <end position="71"/>
    </location>
</feature>
<comment type="caution">
    <text evidence="6">The sequence shown here is derived from an EMBL/GenBank/DDBJ whole genome shotgun (WGS) entry which is preliminary data.</text>
</comment>
<dbReference type="SMART" id="SM00563">
    <property type="entry name" value="PlsC"/>
    <property type="match status" value="1"/>
</dbReference>
<keyword evidence="2" id="KW-0808">Transferase</keyword>